<dbReference type="InterPro" id="IPR052895">
    <property type="entry name" value="HetReg/Transcr_Mod"/>
</dbReference>
<dbReference type="OrthoDB" id="194358at2759"/>
<dbReference type="AlphaFoldDB" id="A0A1L7XN46"/>
<dbReference type="Proteomes" id="UP000184330">
    <property type="component" value="Unassembled WGS sequence"/>
</dbReference>
<sequence length="548" mass="62063">MAHKIGRGIRYRHLPLRNHDSIRLLRLSPGLSFHGKIHVKLSEVSLSNLPAYEALSYAWGAETPGSTVYCDGKELLVTENCVDALRQLRYKWHSRTEKRARVLQGNDWGPLAVLGSICGRPWFTRKWTVQEYVLSRNAYFLCGGKTIEASILFEMFEFLILWRIFRGGEPTYNQPLFPGFSEYLVNFSRLKKGIEESDSKLDISITAFLGYGRFQVATNPKDAVYGLYGILQKASKVMPPPDYSKPVETVFIEAAKLAIIQDHSLRILLQTSESQQGSSLPSWVPDWSTRGSQAFELLELSPFCASGNAITRFKFVENGNMLRVQGCFVDTITRCAELHIETEPDSFKDNAAYREWITIANTLHKYPTGESLRRAFFSTIYHLCNVHDHMEYSKDSSEYVLLMGFELWLQAHWQGITTVTTAGAQVQNEQPQELLSTTWGKSKLEESLDGSAFQEMVTNQDACTFNDSAKIYCRETGFFVTTAGYMGKGLIEAKEGDLVALIAGVETPMVLRKEGEYYRSKGPCHVHGLMLGEKWLEDENNLVDILLR</sequence>
<evidence type="ECO:0000313" key="1">
    <source>
        <dbReference type="EMBL" id="CZR66453.1"/>
    </source>
</evidence>
<gene>
    <name evidence="1" type="ORF">PAC_16354</name>
</gene>
<dbReference type="EMBL" id="FJOG01000037">
    <property type="protein sequence ID" value="CZR66453.1"/>
    <property type="molecule type" value="Genomic_DNA"/>
</dbReference>
<accession>A0A1L7XN46</accession>
<dbReference type="PANTHER" id="PTHR24148">
    <property type="entry name" value="ANKYRIN REPEAT DOMAIN-CONTAINING PROTEIN 39 HOMOLOG-RELATED"/>
    <property type="match status" value="1"/>
</dbReference>
<proteinExistence type="predicted"/>
<protein>
    <submittedName>
        <fullName evidence="1">Uncharacterized protein</fullName>
    </submittedName>
</protein>
<name>A0A1L7XN46_9HELO</name>
<evidence type="ECO:0000313" key="2">
    <source>
        <dbReference type="Proteomes" id="UP000184330"/>
    </source>
</evidence>
<keyword evidence="2" id="KW-1185">Reference proteome</keyword>
<dbReference type="STRING" id="576137.A0A1L7XN46"/>
<organism evidence="1 2">
    <name type="scientific">Phialocephala subalpina</name>
    <dbReference type="NCBI Taxonomy" id="576137"/>
    <lineage>
        <taxon>Eukaryota</taxon>
        <taxon>Fungi</taxon>
        <taxon>Dikarya</taxon>
        <taxon>Ascomycota</taxon>
        <taxon>Pezizomycotina</taxon>
        <taxon>Leotiomycetes</taxon>
        <taxon>Helotiales</taxon>
        <taxon>Mollisiaceae</taxon>
        <taxon>Phialocephala</taxon>
        <taxon>Phialocephala fortinii species complex</taxon>
    </lineage>
</organism>
<dbReference type="PANTHER" id="PTHR24148:SF64">
    <property type="entry name" value="HETEROKARYON INCOMPATIBILITY DOMAIN-CONTAINING PROTEIN"/>
    <property type="match status" value="1"/>
</dbReference>
<reference evidence="1 2" key="1">
    <citation type="submission" date="2016-03" db="EMBL/GenBank/DDBJ databases">
        <authorList>
            <person name="Ploux O."/>
        </authorList>
    </citation>
    <scope>NUCLEOTIDE SEQUENCE [LARGE SCALE GENOMIC DNA]</scope>
    <source>
        <strain evidence="1 2">UAMH 11012</strain>
    </source>
</reference>